<name>A0A9W9CWW3_9PEZI</name>
<reference evidence="3" key="1">
    <citation type="submission" date="2022-10" db="EMBL/GenBank/DDBJ databases">
        <title>Tapping the CABI collections for fungal endophytes: first genome assemblies for Collariella, Neodidymelliopsis, Ascochyta clinopodiicola, Didymella pomorum, Didymosphaeria variabile, Neocosmospora piperis and Neocucurbitaria cava.</title>
        <authorList>
            <person name="Hill R."/>
        </authorList>
    </citation>
    <scope>NUCLEOTIDE SEQUENCE</scope>
    <source>
        <strain evidence="3">IMI 355082</strain>
    </source>
</reference>
<dbReference type="EMBL" id="JAPEVB010000003">
    <property type="protein sequence ID" value="KAJ4390604.1"/>
    <property type="molecule type" value="Genomic_DNA"/>
</dbReference>
<feature type="compositionally biased region" description="Pro residues" evidence="1">
    <location>
        <begin position="323"/>
        <end position="357"/>
    </location>
</feature>
<feature type="chain" id="PRO_5040905649" evidence="2">
    <location>
        <begin position="21"/>
        <end position="759"/>
    </location>
</feature>
<feature type="compositionally biased region" description="Basic and acidic residues" evidence="1">
    <location>
        <begin position="379"/>
        <end position="433"/>
    </location>
</feature>
<protein>
    <submittedName>
        <fullName evidence="3">Uncharacterized protein</fullName>
    </submittedName>
</protein>
<feature type="compositionally biased region" description="Basic and acidic residues" evidence="1">
    <location>
        <begin position="441"/>
        <end position="459"/>
    </location>
</feature>
<evidence type="ECO:0000256" key="2">
    <source>
        <dbReference type="SAM" id="SignalP"/>
    </source>
</evidence>
<feature type="compositionally biased region" description="Low complexity" evidence="1">
    <location>
        <begin position="562"/>
        <end position="571"/>
    </location>
</feature>
<feature type="signal peptide" evidence="2">
    <location>
        <begin position="1"/>
        <end position="20"/>
    </location>
</feature>
<feature type="region of interest" description="Disordered" evidence="1">
    <location>
        <begin position="259"/>
        <end position="459"/>
    </location>
</feature>
<keyword evidence="2" id="KW-0732">Signal</keyword>
<feature type="compositionally biased region" description="Basic and acidic residues" evidence="1">
    <location>
        <begin position="358"/>
        <end position="372"/>
    </location>
</feature>
<feature type="region of interest" description="Disordered" evidence="1">
    <location>
        <begin position="714"/>
        <end position="759"/>
    </location>
</feature>
<feature type="compositionally biased region" description="Polar residues" evidence="1">
    <location>
        <begin position="740"/>
        <end position="750"/>
    </location>
</feature>
<dbReference type="Proteomes" id="UP001140453">
    <property type="component" value="Unassembled WGS sequence"/>
</dbReference>
<organism evidence="3 4">
    <name type="scientific">Gnomoniopsis smithogilvyi</name>
    <dbReference type="NCBI Taxonomy" id="1191159"/>
    <lineage>
        <taxon>Eukaryota</taxon>
        <taxon>Fungi</taxon>
        <taxon>Dikarya</taxon>
        <taxon>Ascomycota</taxon>
        <taxon>Pezizomycotina</taxon>
        <taxon>Sordariomycetes</taxon>
        <taxon>Sordariomycetidae</taxon>
        <taxon>Diaporthales</taxon>
        <taxon>Gnomoniaceae</taxon>
        <taxon>Gnomoniopsis</taxon>
    </lineage>
</organism>
<dbReference type="OrthoDB" id="4225201at2759"/>
<dbReference type="AlphaFoldDB" id="A0A9W9CWW3"/>
<feature type="region of interest" description="Disordered" evidence="1">
    <location>
        <begin position="472"/>
        <end position="577"/>
    </location>
</feature>
<proteinExistence type="predicted"/>
<evidence type="ECO:0000256" key="1">
    <source>
        <dbReference type="SAM" id="MobiDB-lite"/>
    </source>
</evidence>
<sequence>MRGLLKTGVVLAPALARAVALEKGEISSLVQPSEGNKFIDRAKDTIPSALITLHLPESDDDTTSGDLVLRFDINEATEACGSGNVLISGQALSEEGSGSLVIENDRLIDAAWNLTCVTWNDVPQEQLLSLNVDFVDGRPVEDVGFTVRFQQVAPVWISDVEGAASMTRLHSLNQTKPDCHDDEELDIDAELAELDYLRWQMHELRHEIFARERRLAEAAGWEHPHGRPMMVEDCDNLRCVARALFHKVKGAALSFYTGDQFPGHHGPGPHGPGPHGKGPKGPGAKHHGDHRHHNQSPGEFSFGQHEHHGNHTKNGTHPHPPQHGHPPPFCRCAPPPPFPPHGGPPHGGPHGGPPGDFPHPHHGSEMGHHGMEYDGPFSHSREGPHGPESHHHHDFAPKGHNEKHGHEGSEHRGPGSEQHHGDHHQEHTGEKSHHAPGPHGAEPEHHHDSAPEEPTTKMEEVDGDVEVVELEQPKNEEPELAEPFHEQPPEAELRRDFDHPEGPRHDGPHHEGPHHDGPHHEGPHHDGPESFEDDDHMMPPPPPPFSPDGPPHGPSPRPSPRPASRATSAAFSHRRHRSYSNAPWYKKIYFGPQYYQKLDDEEKEAMLGDCDSDCSSVEGDDDVVARDITQFRTAADVVGEMVAVEQGRMMGHVEGHSRHASSASMQQVFHHTQPVMPVQMNSVPIPISAEAAAMFPDLHQAYVVDEALPAYQEADRGDDDDASELASSLMADGYRPGGSYTPSDSGSQGASDILGDTKN</sequence>
<comment type="caution">
    <text evidence="3">The sequence shown here is derived from an EMBL/GenBank/DDBJ whole genome shotgun (WGS) entry which is preliminary data.</text>
</comment>
<feature type="compositionally biased region" description="Basic and acidic residues" evidence="1">
    <location>
        <begin position="472"/>
        <end position="528"/>
    </location>
</feature>
<feature type="compositionally biased region" description="Basic residues" evidence="1">
    <location>
        <begin position="283"/>
        <end position="294"/>
    </location>
</feature>
<evidence type="ECO:0000313" key="3">
    <source>
        <dbReference type="EMBL" id="KAJ4390604.1"/>
    </source>
</evidence>
<gene>
    <name evidence="3" type="ORF">N0V93_004200</name>
</gene>
<accession>A0A9W9CWW3</accession>
<feature type="compositionally biased region" description="Pro residues" evidence="1">
    <location>
        <begin position="538"/>
        <end position="561"/>
    </location>
</feature>
<feature type="compositionally biased region" description="Basic residues" evidence="1">
    <location>
        <begin position="310"/>
        <end position="322"/>
    </location>
</feature>
<evidence type="ECO:0000313" key="4">
    <source>
        <dbReference type="Proteomes" id="UP001140453"/>
    </source>
</evidence>
<feature type="compositionally biased region" description="Gly residues" evidence="1">
    <location>
        <begin position="265"/>
        <end position="281"/>
    </location>
</feature>
<keyword evidence="4" id="KW-1185">Reference proteome</keyword>